<feature type="region of interest" description="Disordered" evidence="1">
    <location>
        <begin position="594"/>
        <end position="616"/>
    </location>
</feature>
<evidence type="ECO:0000256" key="1">
    <source>
        <dbReference type="SAM" id="MobiDB-lite"/>
    </source>
</evidence>
<evidence type="ECO:0000259" key="2">
    <source>
        <dbReference type="Pfam" id="PF07727"/>
    </source>
</evidence>
<gene>
    <name evidence="3" type="ORF">Tci_042110</name>
</gene>
<feature type="domain" description="Reverse transcriptase Ty1/copia-type" evidence="2">
    <location>
        <begin position="307"/>
        <end position="391"/>
    </location>
</feature>
<reference evidence="3" key="1">
    <citation type="journal article" date="2019" name="Sci. Rep.">
        <title>Draft genome of Tanacetum cinerariifolium, the natural source of mosquito coil.</title>
        <authorList>
            <person name="Yamashiro T."/>
            <person name="Shiraishi A."/>
            <person name="Satake H."/>
            <person name="Nakayama K."/>
        </authorList>
    </citation>
    <scope>NUCLEOTIDE SEQUENCE</scope>
</reference>
<feature type="compositionally biased region" description="Basic and acidic residues" evidence="1">
    <location>
        <begin position="230"/>
        <end position="239"/>
    </location>
</feature>
<accession>A0A6L2MBP4</accession>
<feature type="region of interest" description="Disordered" evidence="1">
    <location>
        <begin position="736"/>
        <end position="777"/>
    </location>
</feature>
<protein>
    <submittedName>
        <fullName evidence="3">Retrovirus-related Pol polyprotein from transposon TNT 1-94</fullName>
    </submittedName>
</protein>
<dbReference type="AlphaFoldDB" id="A0A6L2MBP4"/>
<proteinExistence type="predicted"/>
<dbReference type="Pfam" id="PF07727">
    <property type="entry name" value="RVT_2"/>
    <property type="match status" value="1"/>
</dbReference>
<evidence type="ECO:0000313" key="3">
    <source>
        <dbReference type="EMBL" id="GEU70132.1"/>
    </source>
</evidence>
<feature type="compositionally biased region" description="Basic and acidic residues" evidence="1">
    <location>
        <begin position="766"/>
        <end position="777"/>
    </location>
</feature>
<sequence length="777" mass="89064">MLCYLARIDPNYLKCIKDGKFQPKTADGDAKPKSQWTPEEKKVVIQDQRLKSINMSCLPNDMMNQLLDVFQPKKHGLTCLPEKWLTFSHGLRNANHTQTLDLVDIYGRFVYKDNLIQRRSCEEYLRDLDIEYHERALLVFDDEEVTQVKVLMALADDELTIGKSHARNDEWVDITIRKVNTLLLMDEDADWKNFLKILYYMISKREDHRTSDHEMYIASLKRMIAPNKPDIPHTEDTKGPPDLINTKGTHEQNVQNGQMITQPTDVPSGNNIEVSGSITESLILDVTQSHILNQASISYHPIPQDRWNKNDENGITTKNKARLVVQDYSQEEGIDYDETFTPVARMEAIRIFLAFATYMNFKVYQIDVKSTFLNDKLKDEVFVKQAPSFESICWSAKKQQSVTMSSAEAEYVAAVGCCASILWMKSQLNDYETHYKMNFLREFWSTAVAYDHFPSTDETKQRPLMEFLIKFLVLNRQRPLILDFNTFLSTGLGYNNGKYVAHPTHEVISGNYSSTKHVNSIQQLFAYCLITGTQVDIKEIIYIDLLTRLLNKSRMKYVSYPRFISRALQVLLGSDYTHDKKFRDSLPPLPLYVKPKKSKSQTMTPTIPKSQDKESDEEEVLAAEYYDENVAHRDQTDKLVESTMSTIDKSSMAIKDLYQGLNIITQLLKDINNAVKDDPAINKKIDEAIKSFTKISTDTTEASAAWAKSFINIAWNIDQAQPITLITIHPESSQAALRNDKGKGIATDSNEDPSKKLVPASTIVRPDPDEEKKFLTR</sequence>
<name>A0A6L2MBP4_TANCI</name>
<organism evidence="3">
    <name type="scientific">Tanacetum cinerariifolium</name>
    <name type="common">Dalmatian daisy</name>
    <name type="synonym">Chrysanthemum cinerariifolium</name>
    <dbReference type="NCBI Taxonomy" id="118510"/>
    <lineage>
        <taxon>Eukaryota</taxon>
        <taxon>Viridiplantae</taxon>
        <taxon>Streptophyta</taxon>
        <taxon>Embryophyta</taxon>
        <taxon>Tracheophyta</taxon>
        <taxon>Spermatophyta</taxon>
        <taxon>Magnoliopsida</taxon>
        <taxon>eudicotyledons</taxon>
        <taxon>Gunneridae</taxon>
        <taxon>Pentapetalae</taxon>
        <taxon>asterids</taxon>
        <taxon>campanulids</taxon>
        <taxon>Asterales</taxon>
        <taxon>Asteraceae</taxon>
        <taxon>Asteroideae</taxon>
        <taxon>Anthemideae</taxon>
        <taxon>Anthemidinae</taxon>
        <taxon>Tanacetum</taxon>
    </lineage>
</organism>
<dbReference type="InterPro" id="IPR013103">
    <property type="entry name" value="RVT_2"/>
</dbReference>
<comment type="caution">
    <text evidence="3">The sequence shown here is derived from an EMBL/GenBank/DDBJ whole genome shotgun (WGS) entry which is preliminary data.</text>
</comment>
<feature type="region of interest" description="Disordered" evidence="1">
    <location>
        <begin position="227"/>
        <end position="249"/>
    </location>
</feature>
<dbReference type="EMBL" id="BKCJ010006059">
    <property type="protein sequence ID" value="GEU70132.1"/>
    <property type="molecule type" value="Genomic_DNA"/>
</dbReference>